<name>A0A078B5E2_STYLE</name>
<reference evidence="2 3" key="1">
    <citation type="submission" date="2014-06" db="EMBL/GenBank/DDBJ databases">
        <authorList>
            <person name="Swart Estienne"/>
        </authorList>
    </citation>
    <scope>NUCLEOTIDE SEQUENCE [LARGE SCALE GENOMIC DNA]</scope>
    <source>
        <strain evidence="2 3">130c</strain>
    </source>
</reference>
<dbReference type="OrthoDB" id="680339at2759"/>
<dbReference type="Gene3D" id="3.30.428.10">
    <property type="entry name" value="HIT-like"/>
    <property type="match status" value="2"/>
</dbReference>
<dbReference type="InParanoid" id="A0A078B5E2"/>
<protein>
    <submittedName>
        <fullName evidence="2">Protein nft-1</fullName>
    </submittedName>
</protein>
<evidence type="ECO:0000313" key="3">
    <source>
        <dbReference type="Proteomes" id="UP000039865"/>
    </source>
</evidence>
<evidence type="ECO:0000313" key="2">
    <source>
        <dbReference type="EMBL" id="CDW88753.1"/>
    </source>
</evidence>
<feature type="region of interest" description="Disordered" evidence="1">
    <location>
        <begin position="247"/>
        <end position="270"/>
    </location>
</feature>
<gene>
    <name evidence="2" type="primary">Contig2480.g2668</name>
    <name evidence="2" type="ORF">STYLEM_17877</name>
</gene>
<evidence type="ECO:0000256" key="1">
    <source>
        <dbReference type="SAM" id="MobiDB-lite"/>
    </source>
</evidence>
<dbReference type="InterPro" id="IPR051884">
    <property type="entry name" value="Bis(5'-adenosyl)-TPase_reg"/>
</dbReference>
<dbReference type="AlphaFoldDB" id="A0A078B5E2"/>
<sequence length="638" mass="73793">MLNSKILMIALHFIMKSNRLKLNEYREAKKLYLIKQQEFIKCFERFKHRDHTTINELGSEHIYKRDQQPKLMNSLTAIHTRLNSTSKLDTLAPIRHNQTTTTIEENSFDLPHNMSQIRAQSRNRQSRQPSLKYENDLVIQGQQQPSQVNLTMSKSFQEMEQQTNEEAQKIQLMNNIKVYETFSTVSARTNGLNLNTIAKIEIEDINYLNKLKSHRSKERYIKEGKSNLLQKKQMIQNIKAKNQNQLPIDGKSRNRFERGNGTNDNTSSNLRKSQKTCLTINFDLINDKQPSLVTNTKGGQTGQVETPRSNLDYIPEILVPDPFMQFLQTKNYHTAQQQSQNISSLSNANFNDTSIIQEKSFNRIKSPVEMKNLSMLSGSCSRLKISGKQSPTYQTKDLKHARQFSNKSQKQGGKQMSSPFAVRQKSQEKSVGRFKNFTLLKSNSKKPQVSTAVSNFNDKKPMLGKQSFSERKPPIKSKIQTVQSSLNNCMAPFQPVKKQGFIYKTIKDMKKFDKVYEPLKMQTQRHLNLKDLIKDEILRRKKHIEYEFGPRIKIHSDQVFYENDHVFAFVNIRPVLPGHVLDGLHAGQTVPHVHLHVLPAKDHAIGEAEVYGNARSIDEMKEEAMIFRKLLEEFQIKL</sequence>
<dbReference type="Proteomes" id="UP000039865">
    <property type="component" value="Unassembled WGS sequence"/>
</dbReference>
<dbReference type="SUPFAM" id="SSF54197">
    <property type="entry name" value="HIT-like"/>
    <property type="match status" value="1"/>
</dbReference>
<feature type="region of interest" description="Disordered" evidence="1">
    <location>
        <begin position="386"/>
        <end position="429"/>
    </location>
</feature>
<feature type="compositionally biased region" description="Polar residues" evidence="1">
    <location>
        <begin position="403"/>
        <end position="418"/>
    </location>
</feature>
<dbReference type="PANTHER" id="PTHR46243">
    <property type="entry name" value="BIS(5'-ADENOSYL)-TRIPHOSPHATASE"/>
    <property type="match status" value="1"/>
</dbReference>
<dbReference type="InterPro" id="IPR036265">
    <property type="entry name" value="HIT-like_sf"/>
</dbReference>
<organism evidence="2 3">
    <name type="scientific">Stylonychia lemnae</name>
    <name type="common">Ciliate</name>
    <dbReference type="NCBI Taxonomy" id="5949"/>
    <lineage>
        <taxon>Eukaryota</taxon>
        <taxon>Sar</taxon>
        <taxon>Alveolata</taxon>
        <taxon>Ciliophora</taxon>
        <taxon>Intramacronucleata</taxon>
        <taxon>Spirotrichea</taxon>
        <taxon>Stichotrichia</taxon>
        <taxon>Sporadotrichida</taxon>
        <taxon>Oxytrichidae</taxon>
        <taxon>Stylonychinae</taxon>
        <taxon>Stylonychia</taxon>
    </lineage>
</organism>
<dbReference type="PANTHER" id="PTHR46243:SF1">
    <property type="entry name" value="BIS(5'-ADENOSYL)-TRIPHOSPHATASE"/>
    <property type="match status" value="1"/>
</dbReference>
<accession>A0A078B5E2</accession>
<dbReference type="EMBL" id="CCKQ01016872">
    <property type="protein sequence ID" value="CDW88753.1"/>
    <property type="molecule type" value="Genomic_DNA"/>
</dbReference>
<keyword evidence="3" id="KW-1185">Reference proteome</keyword>
<proteinExistence type="predicted"/>
<feature type="compositionally biased region" description="Polar residues" evidence="1">
    <location>
        <begin position="260"/>
        <end position="270"/>
    </location>
</feature>
<feature type="region of interest" description="Disordered" evidence="1">
    <location>
        <begin position="448"/>
        <end position="474"/>
    </location>
</feature>